<evidence type="ECO:0000313" key="6">
    <source>
        <dbReference type="EMBL" id="MBP2194060.1"/>
    </source>
</evidence>
<dbReference type="NCBIfam" id="NF005559">
    <property type="entry name" value="PRK07231.1"/>
    <property type="match status" value="1"/>
</dbReference>
<dbReference type="InterPro" id="IPR036291">
    <property type="entry name" value="NAD(P)-bd_dom_sf"/>
</dbReference>
<evidence type="ECO:0000256" key="1">
    <source>
        <dbReference type="ARBA" id="ARBA00004191"/>
    </source>
</evidence>
<dbReference type="SUPFAM" id="SSF51735">
    <property type="entry name" value="NAD(P)-binding Rossmann-fold domains"/>
    <property type="match status" value="1"/>
</dbReference>
<dbReference type="RefSeq" id="WP_209897237.1">
    <property type="nucleotide sequence ID" value="NZ_JAGGMR010000001.1"/>
</dbReference>
<comment type="caution">
    <text evidence="6">The sequence shown here is derived from an EMBL/GenBank/DDBJ whole genome shotgun (WGS) entry which is preliminary data.</text>
</comment>
<protein>
    <recommendedName>
        <fullName evidence="4">3-oxoacyl-[acyl-carrier-protein] reductase MabA</fullName>
    </recommendedName>
</protein>
<keyword evidence="3" id="KW-0964">Secreted</keyword>
<dbReference type="Gene3D" id="3.40.50.720">
    <property type="entry name" value="NAD(P)-binding Rossmann-like Domain"/>
    <property type="match status" value="1"/>
</dbReference>
<evidence type="ECO:0000256" key="2">
    <source>
        <dbReference type="ARBA" id="ARBA00006484"/>
    </source>
</evidence>
<accession>A0ABS4QSD5</accession>
<name>A0ABS4QSD5_9NOCA</name>
<dbReference type="InterPro" id="IPR050259">
    <property type="entry name" value="SDR"/>
</dbReference>
<evidence type="ECO:0000313" key="7">
    <source>
        <dbReference type="Proteomes" id="UP001519325"/>
    </source>
</evidence>
<organism evidence="6 7">
    <name type="scientific">Nocardia goodfellowii</name>
    <dbReference type="NCBI Taxonomy" id="882446"/>
    <lineage>
        <taxon>Bacteria</taxon>
        <taxon>Bacillati</taxon>
        <taxon>Actinomycetota</taxon>
        <taxon>Actinomycetes</taxon>
        <taxon>Mycobacteriales</taxon>
        <taxon>Nocardiaceae</taxon>
        <taxon>Nocardia</taxon>
    </lineage>
</organism>
<sequence>MSTRFANKVVLITGASSGVGKALAIRVAAEGAAVVLGARGKDAGERVAADIRAGGGRALFVPTDVTVEADVARLTQAALTEYGRLDAAFNNAGAVLAYGPVSAAEAGGVAEQDWRADLELNLTSVFFGMRHQVPAILGSGGGAILNNASNLGVVGMGSVAPYVAAKHGVVGLTRAVALETAEQGVRVNAIASGAIDTPAFRASMGATPEGEAAVAAMHPMGRISRPEEIASFCAYLLSDEASFVTGAALSIDGGFTAR</sequence>
<evidence type="ECO:0000256" key="5">
    <source>
        <dbReference type="ARBA" id="ARBA00047400"/>
    </source>
</evidence>
<dbReference type="PRINTS" id="PR00080">
    <property type="entry name" value="SDRFAMILY"/>
</dbReference>
<proteinExistence type="inferred from homology"/>
<dbReference type="CDD" id="cd05233">
    <property type="entry name" value="SDR_c"/>
    <property type="match status" value="1"/>
</dbReference>
<keyword evidence="7" id="KW-1185">Reference proteome</keyword>
<comment type="subcellular location">
    <subcellularLocation>
        <location evidence="1">Secreted</location>
        <location evidence="1">Cell wall</location>
    </subcellularLocation>
</comment>
<comment type="similarity">
    <text evidence="2">Belongs to the short-chain dehydrogenases/reductases (SDR) family.</text>
</comment>
<dbReference type="EMBL" id="JAGGMR010000001">
    <property type="protein sequence ID" value="MBP2194060.1"/>
    <property type="molecule type" value="Genomic_DNA"/>
</dbReference>
<gene>
    <name evidence="6" type="ORF">BJ987_006961</name>
</gene>
<keyword evidence="3" id="KW-0134">Cell wall</keyword>
<reference evidence="6 7" key="1">
    <citation type="submission" date="2021-03" db="EMBL/GenBank/DDBJ databases">
        <title>Sequencing the genomes of 1000 actinobacteria strains.</title>
        <authorList>
            <person name="Klenk H.-P."/>
        </authorList>
    </citation>
    <scope>NUCLEOTIDE SEQUENCE [LARGE SCALE GENOMIC DNA]</scope>
    <source>
        <strain evidence="6 7">DSM 45516</strain>
    </source>
</reference>
<dbReference type="InterPro" id="IPR020904">
    <property type="entry name" value="Sc_DH/Rdtase_CS"/>
</dbReference>
<evidence type="ECO:0000256" key="4">
    <source>
        <dbReference type="ARBA" id="ARBA00040781"/>
    </source>
</evidence>
<dbReference type="PROSITE" id="PS00061">
    <property type="entry name" value="ADH_SHORT"/>
    <property type="match status" value="1"/>
</dbReference>
<dbReference type="PRINTS" id="PR00081">
    <property type="entry name" value="GDHRDH"/>
</dbReference>
<dbReference type="InterPro" id="IPR002347">
    <property type="entry name" value="SDR_fam"/>
</dbReference>
<dbReference type="PANTHER" id="PTHR42879:SF2">
    <property type="entry name" value="3-OXOACYL-[ACYL-CARRIER-PROTEIN] REDUCTASE FABG"/>
    <property type="match status" value="1"/>
</dbReference>
<dbReference type="Proteomes" id="UP001519325">
    <property type="component" value="Unassembled WGS sequence"/>
</dbReference>
<dbReference type="Pfam" id="PF13561">
    <property type="entry name" value="adh_short_C2"/>
    <property type="match status" value="1"/>
</dbReference>
<dbReference type="PANTHER" id="PTHR42879">
    <property type="entry name" value="3-OXOACYL-(ACYL-CARRIER-PROTEIN) REDUCTASE"/>
    <property type="match status" value="1"/>
</dbReference>
<comment type="catalytic activity">
    <reaction evidence="5">
        <text>a (3R)-hydroxyacyl-[ACP] + NADP(+) = a 3-oxoacyl-[ACP] + NADPH + H(+)</text>
        <dbReference type="Rhea" id="RHEA:17397"/>
        <dbReference type="Rhea" id="RHEA-COMP:9916"/>
        <dbReference type="Rhea" id="RHEA-COMP:9945"/>
        <dbReference type="ChEBI" id="CHEBI:15378"/>
        <dbReference type="ChEBI" id="CHEBI:57783"/>
        <dbReference type="ChEBI" id="CHEBI:58349"/>
        <dbReference type="ChEBI" id="CHEBI:78776"/>
        <dbReference type="ChEBI" id="CHEBI:78827"/>
        <dbReference type="EC" id="1.1.1.100"/>
    </reaction>
    <physiologicalReaction direction="right-to-left" evidence="5">
        <dbReference type="Rhea" id="RHEA:17399"/>
    </physiologicalReaction>
</comment>
<evidence type="ECO:0000256" key="3">
    <source>
        <dbReference type="ARBA" id="ARBA00022512"/>
    </source>
</evidence>